<evidence type="ECO:0000259" key="6">
    <source>
        <dbReference type="PROSITE" id="PS51352"/>
    </source>
</evidence>
<proteinExistence type="inferred from homology"/>
<dbReference type="RefSeq" id="WP_264714895.1">
    <property type="nucleotide sequence ID" value="NZ_JAPDNT010000016.1"/>
</dbReference>
<evidence type="ECO:0000256" key="2">
    <source>
        <dbReference type="ARBA" id="ARBA00022559"/>
    </source>
</evidence>
<accession>A0AA41YVH0</accession>
<dbReference type="Proteomes" id="UP001165679">
    <property type="component" value="Unassembled WGS sequence"/>
</dbReference>
<dbReference type="CDD" id="cd00340">
    <property type="entry name" value="GSH_Peroxidase"/>
    <property type="match status" value="1"/>
</dbReference>
<dbReference type="InterPro" id="IPR000889">
    <property type="entry name" value="Glutathione_peroxidase"/>
</dbReference>
<dbReference type="EMBL" id="JAPDNT010000016">
    <property type="protein sequence ID" value="MCW3476142.1"/>
    <property type="molecule type" value="Genomic_DNA"/>
</dbReference>
<dbReference type="AlphaFoldDB" id="A0AA41YVH0"/>
<dbReference type="PROSITE" id="PS51355">
    <property type="entry name" value="GLUTATHIONE_PEROXID_3"/>
    <property type="match status" value="1"/>
</dbReference>
<organism evidence="7 8">
    <name type="scientific">Limobrevibacterium gyesilva</name>
    <dbReference type="NCBI Taxonomy" id="2991712"/>
    <lineage>
        <taxon>Bacteria</taxon>
        <taxon>Pseudomonadati</taxon>
        <taxon>Pseudomonadota</taxon>
        <taxon>Alphaproteobacteria</taxon>
        <taxon>Acetobacterales</taxon>
        <taxon>Acetobacteraceae</taxon>
        <taxon>Limobrevibacterium</taxon>
    </lineage>
</organism>
<evidence type="ECO:0000256" key="3">
    <source>
        <dbReference type="ARBA" id="ARBA00023002"/>
    </source>
</evidence>
<keyword evidence="3 5" id="KW-0560">Oxidoreductase</keyword>
<dbReference type="PIRSF" id="PIRSF000303">
    <property type="entry name" value="Glutathion_perox"/>
    <property type="match status" value="1"/>
</dbReference>
<dbReference type="PANTHER" id="PTHR11592:SF78">
    <property type="entry name" value="GLUTATHIONE PEROXIDASE"/>
    <property type="match status" value="1"/>
</dbReference>
<dbReference type="PANTHER" id="PTHR11592">
    <property type="entry name" value="GLUTATHIONE PEROXIDASE"/>
    <property type="match status" value="1"/>
</dbReference>
<reference evidence="7" key="2">
    <citation type="submission" date="2022-10" db="EMBL/GenBank/DDBJ databases">
        <authorList>
            <person name="Trinh H.N."/>
        </authorList>
    </citation>
    <scope>NUCLEOTIDE SEQUENCE</scope>
    <source>
        <strain evidence="7">RN2-1</strain>
    </source>
</reference>
<dbReference type="GO" id="GO:0004601">
    <property type="term" value="F:peroxidase activity"/>
    <property type="evidence" value="ECO:0007669"/>
    <property type="project" value="UniProtKB-KW"/>
</dbReference>
<protein>
    <recommendedName>
        <fullName evidence="5">Glutathione peroxidase</fullName>
    </recommendedName>
</protein>
<keyword evidence="2 5" id="KW-0575">Peroxidase</keyword>
<dbReference type="InterPro" id="IPR029759">
    <property type="entry name" value="GPX_AS"/>
</dbReference>
<comment type="similarity">
    <text evidence="1 5">Belongs to the glutathione peroxidase family.</text>
</comment>
<reference evidence="7" key="1">
    <citation type="submission" date="2022-09" db="EMBL/GenBank/DDBJ databases">
        <title>Rhodovastum sp. nov. RN2-1 isolated from soil in Seongnam, South Korea.</title>
        <authorList>
            <person name="Le N.T."/>
        </authorList>
    </citation>
    <scope>NUCLEOTIDE SEQUENCE</scope>
    <source>
        <strain evidence="7">RN2-1</strain>
    </source>
</reference>
<feature type="domain" description="Thioredoxin" evidence="6">
    <location>
        <begin position="21"/>
        <end position="179"/>
    </location>
</feature>
<evidence type="ECO:0000256" key="4">
    <source>
        <dbReference type="PIRSR" id="PIRSR000303-1"/>
    </source>
</evidence>
<gene>
    <name evidence="7" type="ORF">OL599_16305</name>
</gene>
<dbReference type="InterPro" id="IPR013766">
    <property type="entry name" value="Thioredoxin_domain"/>
</dbReference>
<keyword evidence="8" id="KW-1185">Reference proteome</keyword>
<dbReference type="GO" id="GO:0034599">
    <property type="term" value="P:cellular response to oxidative stress"/>
    <property type="evidence" value="ECO:0007669"/>
    <property type="project" value="TreeGrafter"/>
</dbReference>
<comment type="caution">
    <text evidence="7">The sequence shown here is derived from an EMBL/GenBank/DDBJ whole genome shotgun (WGS) entry which is preliminary data.</text>
</comment>
<dbReference type="PROSITE" id="PS51352">
    <property type="entry name" value="THIOREDOXIN_2"/>
    <property type="match status" value="1"/>
</dbReference>
<name>A0AA41YVH0_9PROT</name>
<evidence type="ECO:0000256" key="1">
    <source>
        <dbReference type="ARBA" id="ARBA00006926"/>
    </source>
</evidence>
<dbReference type="PRINTS" id="PR01011">
    <property type="entry name" value="GLUTPROXDASE"/>
</dbReference>
<evidence type="ECO:0000313" key="7">
    <source>
        <dbReference type="EMBL" id="MCW3476142.1"/>
    </source>
</evidence>
<dbReference type="SUPFAM" id="SSF52833">
    <property type="entry name" value="Thioredoxin-like"/>
    <property type="match status" value="1"/>
</dbReference>
<evidence type="ECO:0000313" key="8">
    <source>
        <dbReference type="Proteomes" id="UP001165679"/>
    </source>
</evidence>
<sequence length="179" mass="19575">MGEISRRVLLTGGAAMTTMALSPETTAWDFSFTSIEDGTLKLADFRGRVLLVTNTASFCGYTYQYEQLEKLHASLQPGGLTVVGVPSQDFNQESASNAEVKQFCEATFGVEFPMAGLSHVRGAQAHPFYRWVKAAKDWEPQWNFHKVLIGRDGRIRGLFGSADEPAGARLRNAVDAALA</sequence>
<dbReference type="InterPro" id="IPR036249">
    <property type="entry name" value="Thioredoxin-like_sf"/>
</dbReference>
<feature type="active site" evidence="4">
    <location>
        <position position="59"/>
    </location>
</feature>
<dbReference type="PROSITE" id="PS00460">
    <property type="entry name" value="GLUTATHIONE_PEROXID_1"/>
    <property type="match status" value="1"/>
</dbReference>
<dbReference type="Gene3D" id="3.40.30.10">
    <property type="entry name" value="Glutaredoxin"/>
    <property type="match status" value="1"/>
</dbReference>
<dbReference type="Pfam" id="PF00255">
    <property type="entry name" value="GSHPx"/>
    <property type="match status" value="1"/>
</dbReference>
<evidence type="ECO:0000256" key="5">
    <source>
        <dbReference type="RuleBase" id="RU000499"/>
    </source>
</evidence>